<feature type="domain" description="Peptidase M16 N-terminal" evidence="1">
    <location>
        <begin position="65"/>
        <end position="172"/>
    </location>
</feature>
<accession>A0A562V525</accession>
<evidence type="ECO:0000313" key="4">
    <source>
        <dbReference type="Proteomes" id="UP000321617"/>
    </source>
</evidence>
<dbReference type="Pfam" id="PF05193">
    <property type="entry name" value="Peptidase_M16_C"/>
    <property type="match status" value="1"/>
</dbReference>
<dbReference type="PANTHER" id="PTHR11851:SF224">
    <property type="entry name" value="PROCESSING PROTEASE"/>
    <property type="match status" value="1"/>
</dbReference>
<evidence type="ECO:0000259" key="1">
    <source>
        <dbReference type="Pfam" id="PF00675"/>
    </source>
</evidence>
<evidence type="ECO:0000313" key="3">
    <source>
        <dbReference type="EMBL" id="TWJ12907.1"/>
    </source>
</evidence>
<dbReference type="InterPro" id="IPR011249">
    <property type="entry name" value="Metalloenz_LuxS/M16"/>
</dbReference>
<feature type="domain" description="Peptidase M16 C-terminal" evidence="2">
    <location>
        <begin position="178"/>
        <end position="352"/>
    </location>
</feature>
<evidence type="ECO:0000259" key="2">
    <source>
        <dbReference type="Pfam" id="PF05193"/>
    </source>
</evidence>
<proteinExistence type="predicted"/>
<dbReference type="AlphaFoldDB" id="A0A562V525"/>
<dbReference type="InterPro" id="IPR007863">
    <property type="entry name" value="Peptidase_M16_C"/>
</dbReference>
<dbReference type="InterPro" id="IPR050361">
    <property type="entry name" value="MPP/UQCRC_Complex"/>
</dbReference>
<dbReference type="Gene3D" id="3.30.830.10">
    <property type="entry name" value="Metalloenzyme, LuxS/M16 peptidase-like"/>
    <property type="match status" value="2"/>
</dbReference>
<dbReference type="GO" id="GO:0046872">
    <property type="term" value="F:metal ion binding"/>
    <property type="evidence" value="ECO:0007669"/>
    <property type="project" value="InterPro"/>
</dbReference>
<dbReference type="EMBL" id="VLLL01000006">
    <property type="protein sequence ID" value="TWJ12907.1"/>
    <property type="molecule type" value="Genomic_DNA"/>
</dbReference>
<dbReference type="RefSeq" id="WP_147140379.1">
    <property type="nucleotide sequence ID" value="NZ_BAABIJ010000002.1"/>
</dbReference>
<dbReference type="OrthoDB" id="9811314at2"/>
<sequence>MPVLTVPDLAPDTEFTLPGCHERTLANGLTVLAIHRPSVPLAEVRLRIPFAYADVAESSVLAQTLLSGTADKTVVQIAAELQSVGGALSASVDADRMLIAGNSLVDGLPKVLATIAEVVDGAAYPEDQVESERNRLADRINVARQQPAHLVQVALLERLYGDHPYGTQTPEPDAVSQMTPDRLRALHADRLHPAGATLVIVGDLSAEAALDAGEAALGGWNGAGSPREIAPVPALRTGPLVLVDRPASVQSSLRIAVTALPRTDPDNAAQQLANLIYGGYFSSRLVANIREDKGYTYSPRSVVDHGLAGSSLVISADVATEVTAAALWETWYEMGRMAVGEPTKEELEQARRYALGTLRLGTATQSGLASLTSGFAGFGLRLDWLLEHAGRLAEVTVDDVARVSARLFAPSNAVTVVLGDSGEIRKPLEALTAVGA</sequence>
<dbReference type="Proteomes" id="UP000321617">
    <property type="component" value="Unassembled WGS sequence"/>
</dbReference>
<gene>
    <name evidence="3" type="ORF">LX16_3674</name>
</gene>
<protein>
    <submittedName>
        <fullName evidence="3">Putative Zn-dependent peptidase</fullName>
    </submittedName>
</protein>
<dbReference type="SUPFAM" id="SSF63411">
    <property type="entry name" value="LuxS/MPP-like metallohydrolase"/>
    <property type="match status" value="2"/>
</dbReference>
<dbReference type="InterPro" id="IPR011765">
    <property type="entry name" value="Pept_M16_N"/>
</dbReference>
<dbReference type="Pfam" id="PF00675">
    <property type="entry name" value="Peptidase_M16"/>
    <property type="match status" value="1"/>
</dbReference>
<name>A0A562V525_9ACTN</name>
<keyword evidence="4" id="KW-1185">Reference proteome</keyword>
<comment type="caution">
    <text evidence="3">The sequence shown here is derived from an EMBL/GenBank/DDBJ whole genome shotgun (WGS) entry which is preliminary data.</text>
</comment>
<organism evidence="3 4">
    <name type="scientific">Stackebrandtia albiflava</name>
    <dbReference type="NCBI Taxonomy" id="406432"/>
    <lineage>
        <taxon>Bacteria</taxon>
        <taxon>Bacillati</taxon>
        <taxon>Actinomycetota</taxon>
        <taxon>Actinomycetes</taxon>
        <taxon>Glycomycetales</taxon>
        <taxon>Glycomycetaceae</taxon>
        <taxon>Stackebrandtia</taxon>
    </lineage>
</organism>
<reference evidence="3 4" key="1">
    <citation type="journal article" date="2013" name="Stand. Genomic Sci.">
        <title>Genomic Encyclopedia of Type Strains, Phase I: The one thousand microbial genomes (KMG-I) project.</title>
        <authorList>
            <person name="Kyrpides N.C."/>
            <person name="Woyke T."/>
            <person name="Eisen J.A."/>
            <person name="Garrity G."/>
            <person name="Lilburn T.G."/>
            <person name="Beck B.J."/>
            <person name="Whitman W.B."/>
            <person name="Hugenholtz P."/>
            <person name="Klenk H.P."/>
        </authorList>
    </citation>
    <scope>NUCLEOTIDE SEQUENCE [LARGE SCALE GENOMIC DNA]</scope>
    <source>
        <strain evidence="3 4">DSM 45044</strain>
    </source>
</reference>
<dbReference type="PANTHER" id="PTHR11851">
    <property type="entry name" value="METALLOPROTEASE"/>
    <property type="match status" value="1"/>
</dbReference>